<keyword evidence="6" id="KW-0238">DNA-binding</keyword>
<dbReference type="SMART" id="SM00345">
    <property type="entry name" value="HTH_GNTR"/>
    <property type="match status" value="1"/>
</dbReference>
<evidence type="ECO:0000256" key="7">
    <source>
        <dbReference type="ARBA" id="ARBA00023163"/>
    </source>
</evidence>
<dbReference type="InterPro" id="IPR051446">
    <property type="entry name" value="HTH_trans_reg/aminotransferase"/>
</dbReference>
<dbReference type="Pfam" id="PF00392">
    <property type="entry name" value="GntR"/>
    <property type="match status" value="1"/>
</dbReference>
<evidence type="ECO:0000313" key="9">
    <source>
        <dbReference type="EMBL" id="MBB6637496.1"/>
    </source>
</evidence>
<name>A0A841T3S7_9BACL</name>
<comment type="similarity">
    <text evidence="2">In the C-terminal section; belongs to the class-I pyridoxal-phosphate-dependent aminotransferase family.</text>
</comment>
<evidence type="ECO:0000256" key="6">
    <source>
        <dbReference type="ARBA" id="ARBA00023125"/>
    </source>
</evidence>
<dbReference type="Gene3D" id="3.40.640.10">
    <property type="entry name" value="Type I PLP-dependent aspartate aminotransferase-like (Major domain)"/>
    <property type="match status" value="1"/>
</dbReference>
<keyword evidence="7" id="KW-0804">Transcription</keyword>
<sequence length="471" mass="52328">MFGFNPIAGEGSLIKQLCGYLRDTIASGALSPGHRLPPTRKAAQELGIARNIVIEVYEQLTAEGYLTSKAGSGTFIAEGIEIHSPALDPSPVLPAQATPLDPAAPREKPIDFDAGTPDLSLFPRRLWSKYVREVVDSEPANAFAYGDIQGTLALREAVADYLLRVKGIRCGTERIVIASGTAEAFLLLASAFSDRHRTVYVEEPTIGFVGDIFRKMKYDVRPVHVDRQGMNISRIERSEPGGLIVLTPSHQYPTGSILSIQRRQQAVALAETYGHYIIEDDYNSEFRHKGGPVPPLQLLAPSRVIYAGTFSKTLSPALRIGFLIVPPQLIELVVRTKEELNLTASAISQLALARFIMDGHYDRHIHKMRAVYKRKRLFLAEQCHRLFGDRVEVIGDEAGMHVQLVFRQDSYGPIEWQKLESCGVRLSSFDDYAMTRGRNPGKAVLGYGNLTEEEIVEGLRRLSLFTDAWRI</sequence>
<keyword evidence="5" id="KW-0805">Transcription regulation</keyword>
<dbReference type="GO" id="GO:0008483">
    <property type="term" value="F:transaminase activity"/>
    <property type="evidence" value="ECO:0007669"/>
    <property type="project" value="UniProtKB-KW"/>
</dbReference>
<dbReference type="GO" id="GO:0003700">
    <property type="term" value="F:DNA-binding transcription factor activity"/>
    <property type="evidence" value="ECO:0007669"/>
    <property type="project" value="InterPro"/>
</dbReference>
<evidence type="ECO:0000313" key="10">
    <source>
        <dbReference type="Proteomes" id="UP000535838"/>
    </source>
</evidence>
<dbReference type="AlphaFoldDB" id="A0A841T3S7"/>
<dbReference type="InterPro" id="IPR036390">
    <property type="entry name" value="WH_DNA-bd_sf"/>
</dbReference>
<gene>
    <name evidence="9" type="ORF">H7B67_25485</name>
</gene>
<evidence type="ECO:0000256" key="2">
    <source>
        <dbReference type="ARBA" id="ARBA00005384"/>
    </source>
</evidence>
<dbReference type="Proteomes" id="UP000535838">
    <property type="component" value="Unassembled WGS sequence"/>
</dbReference>
<evidence type="ECO:0000256" key="4">
    <source>
        <dbReference type="ARBA" id="ARBA00022898"/>
    </source>
</evidence>
<dbReference type="CDD" id="cd00609">
    <property type="entry name" value="AAT_like"/>
    <property type="match status" value="1"/>
</dbReference>
<keyword evidence="10" id="KW-1185">Reference proteome</keyword>
<dbReference type="CDD" id="cd07377">
    <property type="entry name" value="WHTH_GntR"/>
    <property type="match status" value="1"/>
</dbReference>
<comment type="caution">
    <text evidence="9">The sequence shown here is derived from an EMBL/GenBank/DDBJ whole genome shotgun (WGS) entry which is preliminary data.</text>
</comment>
<dbReference type="RefSeq" id="WP_185122709.1">
    <property type="nucleotide sequence ID" value="NZ_JACJVQ010000023.1"/>
</dbReference>
<evidence type="ECO:0000256" key="5">
    <source>
        <dbReference type="ARBA" id="ARBA00023015"/>
    </source>
</evidence>
<evidence type="ECO:0000256" key="1">
    <source>
        <dbReference type="ARBA" id="ARBA00001933"/>
    </source>
</evidence>
<reference evidence="9 10" key="1">
    <citation type="submission" date="2020-08" db="EMBL/GenBank/DDBJ databases">
        <title>Cohnella phylogeny.</title>
        <authorList>
            <person name="Dunlap C."/>
        </authorList>
    </citation>
    <scope>NUCLEOTIDE SEQUENCE [LARGE SCALE GENOMIC DNA]</scope>
    <source>
        <strain evidence="9 10">DSM 25241</strain>
    </source>
</reference>
<evidence type="ECO:0000256" key="3">
    <source>
        <dbReference type="ARBA" id="ARBA00022576"/>
    </source>
</evidence>
<dbReference type="InterPro" id="IPR000524">
    <property type="entry name" value="Tscrpt_reg_HTH_GntR"/>
</dbReference>
<dbReference type="SUPFAM" id="SSF53383">
    <property type="entry name" value="PLP-dependent transferases"/>
    <property type="match status" value="1"/>
</dbReference>
<dbReference type="Pfam" id="PF00155">
    <property type="entry name" value="Aminotran_1_2"/>
    <property type="match status" value="1"/>
</dbReference>
<proteinExistence type="inferred from homology"/>
<accession>A0A841T3S7</accession>
<evidence type="ECO:0000259" key="8">
    <source>
        <dbReference type="PROSITE" id="PS50949"/>
    </source>
</evidence>
<dbReference type="InterPro" id="IPR015421">
    <property type="entry name" value="PyrdxlP-dep_Trfase_major"/>
</dbReference>
<dbReference type="Gene3D" id="1.10.10.10">
    <property type="entry name" value="Winged helix-like DNA-binding domain superfamily/Winged helix DNA-binding domain"/>
    <property type="match status" value="1"/>
</dbReference>
<dbReference type="PROSITE" id="PS50949">
    <property type="entry name" value="HTH_GNTR"/>
    <property type="match status" value="1"/>
</dbReference>
<keyword evidence="3 9" id="KW-0032">Aminotransferase</keyword>
<dbReference type="GO" id="GO:0030170">
    <property type="term" value="F:pyridoxal phosphate binding"/>
    <property type="evidence" value="ECO:0007669"/>
    <property type="project" value="InterPro"/>
</dbReference>
<dbReference type="PANTHER" id="PTHR46577">
    <property type="entry name" value="HTH-TYPE TRANSCRIPTIONAL REGULATORY PROTEIN GABR"/>
    <property type="match status" value="1"/>
</dbReference>
<dbReference type="InterPro" id="IPR004839">
    <property type="entry name" value="Aminotransferase_I/II_large"/>
</dbReference>
<keyword evidence="9" id="KW-0808">Transferase</keyword>
<dbReference type="InterPro" id="IPR015424">
    <property type="entry name" value="PyrdxlP-dep_Trfase"/>
</dbReference>
<comment type="cofactor">
    <cofactor evidence="1">
        <name>pyridoxal 5'-phosphate</name>
        <dbReference type="ChEBI" id="CHEBI:597326"/>
    </cofactor>
</comment>
<keyword evidence="4" id="KW-0663">Pyridoxal phosphate</keyword>
<dbReference type="GO" id="GO:0003677">
    <property type="term" value="F:DNA binding"/>
    <property type="evidence" value="ECO:0007669"/>
    <property type="project" value="UniProtKB-KW"/>
</dbReference>
<dbReference type="EMBL" id="JACJVQ010000023">
    <property type="protein sequence ID" value="MBB6637496.1"/>
    <property type="molecule type" value="Genomic_DNA"/>
</dbReference>
<protein>
    <submittedName>
        <fullName evidence="9">PLP-dependent aminotransferase family protein</fullName>
    </submittedName>
</protein>
<organism evidence="9 10">
    <name type="scientific">Cohnella thailandensis</name>
    <dbReference type="NCBI Taxonomy" id="557557"/>
    <lineage>
        <taxon>Bacteria</taxon>
        <taxon>Bacillati</taxon>
        <taxon>Bacillota</taxon>
        <taxon>Bacilli</taxon>
        <taxon>Bacillales</taxon>
        <taxon>Paenibacillaceae</taxon>
        <taxon>Cohnella</taxon>
    </lineage>
</organism>
<feature type="domain" description="HTH gntR-type" evidence="8">
    <location>
        <begin position="11"/>
        <end position="79"/>
    </location>
</feature>
<dbReference type="SUPFAM" id="SSF46785">
    <property type="entry name" value="Winged helix' DNA-binding domain"/>
    <property type="match status" value="1"/>
</dbReference>
<dbReference type="InterPro" id="IPR036388">
    <property type="entry name" value="WH-like_DNA-bd_sf"/>
</dbReference>
<dbReference type="PANTHER" id="PTHR46577:SF1">
    <property type="entry name" value="HTH-TYPE TRANSCRIPTIONAL REGULATORY PROTEIN GABR"/>
    <property type="match status" value="1"/>
</dbReference>